<reference evidence="9 10" key="1">
    <citation type="submission" date="2020-08" db="EMBL/GenBank/DDBJ databases">
        <title>Sequencing the genomes of 1000 actinobacteria strains.</title>
        <authorList>
            <person name="Klenk H.-P."/>
        </authorList>
    </citation>
    <scope>NUCLEOTIDE SEQUENCE [LARGE SCALE GENOMIC DNA]</scope>
    <source>
        <strain evidence="9 10">DSM 17945</strain>
    </source>
</reference>
<dbReference type="Proteomes" id="UP000567246">
    <property type="component" value="Unassembled WGS sequence"/>
</dbReference>
<feature type="compositionally biased region" description="Low complexity" evidence="6">
    <location>
        <begin position="22"/>
        <end position="31"/>
    </location>
</feature>
<feature type="region of interest" description="Disordered" evidence="6">
    <location>
        <begin position="1"/>
        <end position="203"/>
    </location>
</feature>
<feature type="compositionally biased region" description="Low complexity" evidence="6">
    <location>
        <begin position="47"/>
        <end position="88"/>
    </location>
</feature>
<comment type="function">
    <text evidence="5">Modulates RecA activity.</text>
</comment>
<feature type="compositionally biased region" description="Low complexity" evidence="6">
    <location>
        <begin position="156"/>
        <end position="174"/>
    </location>
</feature>
<dbReference type="AlphaFoldDB" id="A0A7W9JIL6"/>
<feature type="domain" description="RecX first three-helical" evidence="8">
    <location>
        <begin position="203"/>
        <end position="241"/>
    </location>
</feature>
<dbReference type="HAMAP" id="MF_01114">
    <property type="entry name" value="RecX"/>
    <property type="match status" value="1"/>
</dbReference>
<dbReference type="GO" id="GO:0005737">
    <property type="term" value="C:cytoplasm"/>
    <property type="evidence" value="ECO:0007669"/>
    <property type="project" value="UniProtKB-SubCell"/>
</dbReference>
<dbReference type="InterPro" id="IPR036388">
    <property type="entry name" value="WH-like_DNA-bd_sf"/>
</dbReference>
<dbReference type="Pfam" id="PF21982">
    <property type="entry name" value="RecX_HTH1"/>
    <property type="match status" value="1"/>
</dbReference>
<evidence type="ECO:0000259" key="7">
    <source>
        <dbReference type="Pfam" id="PF02631"/>
    </source>
</evidence>
<evidence type="ECO:0000256" key="1">
    <source>
        <dbReference type="ARBA" id="ARBA00004496"/>
    </source>
</evidence>
<dbReference type="PANTHER" id="PTHR33602:SF1">
    <property type="entry name" value="REGULATORY PROTEIN RECX FAMILY PROTEIN"/>
    <property type="match status" value="1"/>
</dbReference>
<comment type="caution">
    <text evidence="9">The sequence shown here is derived from an EMBL/GenBank/DDBJ whole genome shotgun (WGS) entry which is preliminary data.</text>
</comment>
<evidence type="ECO:0000259" key="8">
    <source>
        <dbReference type="Pfam" id="PF21982"/>
    </source>
</evidence>
<dbReference type="InterPro" id="IPR053924">
    <property type="entry name" value="RecX_HTH_2nd"/>
</dbReference>
<sequence>MTRARRDAGGAAARRSERTGRSGDASGASAFDDARDTDAARMWLELAGVPEADAPAAAGGMEEPPAAPTDGPDDPPLAAAENGSSAAPSDPPAAPDEAGPPDLGSLLGRASDLPSPAPGAASRVLPWSVDARPERGGRGARGTSSEARRARRRTARLAAADVASAPEAASTPEEANAREDGRPRRRPGPAPLPAEPRDREEAAREVVLRQLALGPRSRGQLEAKLAEREAEPELIARVLDRFEEVRLVDDVAFAEVWVRSRHRSKGLARRAIGHELRQKGVDRDVAAEALEAIDGEDERAAALELVRRRLRGRRVPAGNGPDARAERDKVTRRLVGMLGRKGYGGGLAFAVVKEVLGELEE</sequence>
<evidence type="ECO:0000313" key="10">
    <source>
        <dbReference type="Proteomes" id="UP000567246"/>
    </source>
</evidence>
<name>A0A7W9JIL6_9MICC</name>
<evidence type="ECO:0000256" key="4">
    <source>
        <dbReference type="ARBA" id="ARBA00022490"/>
    </source>
</evidence>
<feature type="domain" description="RecX second three-helical" evidence="7">
    <location>
        <begin position="249"/>
        <end position="290"/>
    </location>
</feature>
<gene>
    <name evidence="5" type="primary">recX</name>
    <name evidence="9" type="ORF">HDA33_001136</name>
</gene>
<comment type="similarity">
    <text evidence="2 5">Belongs to the RecX family.</text>
</comment>
<protein>
    <recommendedName>
        <fullName evidence="3 5">Regulatory protein RecX</fullName>
    </recommendedName>
</protein>
<dbReference type="EMBL" id="JACHMW010000001">
    <property type="protein sequence ID" value="MBB5848572.1"/>
    <property type="molecule type" value="Genomic_DNA"/>
</dbReference>
<dbReference type="InterPro" id="IPR003783">
    <property type="entry name" value="Regulatory_RecX"/>
</dbReference>
<feature type="compositionally biased region" description="Low complexity" evidence="6">
    <location>
        <begin position="95"/>
        <end position="104"/>
    </location>
</feature>
<keyword evidence="4 5" id="KW-0963">Cytoplasm</keyword>
<evidence type="ECO:0000256" key="2">
    <source>
        <dbReference type="ARBA" id="ARBA00009695"/>
    </source>
</evidence>
<dbReference type="RefSeq" id="WP_184171764.1">
    <property type="nucleotide sequence ID" value="NZ_BAABAG010000001.1"/>
</dbReference>
<evidence type="ECO:0000256" key="6">
    <source>
        <dbReference type="SAM" id="MobiDB-lite"/>
    </source>
</evidence>
<dbReference type="Gene3D" id="1.10.10.10">
    <property type="entry name" value="Winged helix-like DNA-binding domain superfamily/Winged helix DNA-binding domain"/>
    <property type="match status" value="1"/>
</dbReference>
<evidence type="ECO:0000256" key="5">
    <source>
        <dbReference type="HAMAP-Rule" id="MF_01114"/>
    </source>
</evidence>
<evidence type="ECO:0000256" key="3">
    <source>
        <dbReference type="ARBA" id="ARBA00018111"/>
    </source>
</evidence>
<dbReference type="GO" id="GO:0006282">
    <property type="term" value="P:regulation of DNA repair"/>
    <property type="evidence" value="ECO:0007669"/>
    <property type="project" value="UniProtKB-UniRule"/>
</dbReference>
<evidence type="ECO:0000313" key="9">
    <source>
        <dbReference type="EMBL" id="MBB5848572.1"/>
    </source>
</evidence>
<organism evidence="9 10">
    <name type="scientific">Micrococcus endophyticus</name>
    <dbReference type="NCBI Taxonomy" id="455343"/>
    <lineage>
        <taxon>Bacteria</taxon>
        <taxon>Bacillati</taxon>
        <taxon>Actinomycetota</taxon>
        <taxon>Actinomycetes</taxon>
        <taxon>Micrococcales</taxon>
        <taxon>Micrococcaceae</taxon>
        <taxon>Micrococcus</taxon>
    </lineage>
</organism>
<keyword evidence="10" id="KW-1185">Reference proteome</keyword>
<feature type="compositionally biased region" description="Basic and acidic residues" evidence="6">
    <location>
        <begin position="1"/>
        <end position="21"/>
    </location>
</feature>
<dbReference type="Pfam" id="PF02631">
    <property type="entry name" value="RecX_HTH2"/>
    <property type="match status" value="1"/>
</dbReference>
<dbReference type="InterPro" id="IPR053926">
    <property type="entry name" value="RecX_HTH_1st"/>
</dbReference>
<proteinExistence type="inferred from homology"/>
<comment type="subcellular location">
    <subcellularLocation>
        <location evidence="1 5">Cytoplasm</location>
    </subcellularLocation>
</comment>
<dbReference type="PANTHER" id="PTHR33602">
    <property type="entry name" value="REGULATORY PROTEIN RECX FAMILY PROTEIN"/>
    <property type="match status" value="1"/>
</dbReference>
<accession>A0A7W9JIL6</accession>